<feature type="compositionally biased region" description="Basic and acidic residues" evidence="1">
    <location>
        <begin position="55"/>
        <end position="71"/>
    </location>
</feature>
<sequence length="274" mass="30347">MFEQSLRIFKGFSAKRYTESDPPRRMFSALANTQYVAPADDIWLHDDSQSDDEEPKFKKMTEDKFGHKNLDSSESNSDGNDEGGDGGDAGATGASAAGTTGTSSAGGDADDSESDDNQPEPGYEFYIDNRGERKVRKIRQEEDVDYVPSDTEAERLKRKETTARRKRKSRKYIGTSSIQPTVSQQETDHEAEMDPNLGLTAEEASAIISSPPRSTEPPPMVSSATETPIVTQQAKPTNKMASTIRATTSQHTSECRHRRFSEMQPDKKVDFLFS</sequence>
<organism evidence="2 3">
    <name type="scientific">Helianthus annuus</name>
    <name type="common">Common sunflower</name>
    <dbReference type="NCBI Taxonomy" id="4232"/>
    <lineage>
        <taxon>Eukaryota</taxon>
        <taxon>Viridiplantae</taxon>
        <taxon>Streptophyta</taxon>
        <taxon>Embryophyta</taxon>
        <taxon>Tracheophyta</taxon>
        <taxon>Spermatophyta</taxon>
        <taxon>Magnoliopsida</taxon>
        <taxon>eudicotyledons</taxon>
        <taxon>Gunneridae</taxon>
        <taxon>Pentapetalae</taxon>
        <taxon>asterids</taxon>
        <taxon>campanulids</taxon>
        <taxon>Asterales</taxon>
        <taxon>Asteraceae</taxon>
        <taxon>Asteroideae</taxon>
        <taxon>Heliantheae alliance</taxon>
        <taxon>Heliantheae</taxon>
        <taxon>Helianthus</taxon>
    </lineage>
</organism>
<keyword evidence="3" id="KW-1185">Reference proteome</keyword>
<accession>A0A9K3NMU0</accession>
<feature type="compositionally biased region" description="Acidic residues" evidence="1">
    <location>
        <begin position="108"/>
        <end position="118"/>
    </location>
</feature>
<feature type="compositionally biased region" description="Basic and acidic residues" evidence="1">
    <location>
        <begin position="152"/>
        <end position="163"/>
    </location>
</feature>
<feature type="region of interest" description="Disordered" evidence="1">
    <location>
        <begin position="38"/>
        <end position="191"/>
    </location>
</feature>
<feature type="compositionally biased region" description="Low complexity" evidence="1">
    <location>
        <begin position="91"/>
        <end position="107"/>
    </location>
</feature>
<protein>
    <submittedName>
        <fullName evidence="2">Uncharacterized protein</fullName>
    </submittedName>
</protein>
<feature type="compositionally biased region" description="Polar residues" evidence="1">
    <location>
        <begin position="174"/>
        <end position="185"/>
    </location>
</feature>
<evidence type="ECO:0000313" key="2">
    <source>
        <dbReference type="EMBL" id="KAF5806091.1"/>
    </source>
</evidence>
<gene>
    <name evidence="2" type="ORF">HanXRQr2_Chr05g0217261</name>
</gene>
<dbReference type="Proteomes" id="UP000215914">
    <property type="component" value="Unassembled WGS sequence"/>
</dbReference>
<reference evidence="2" key="2">
    <citation type="submission" date="2020-06" db="EMBL/GenBank/DDBJ databases">
        <title>Helianthus annuus Genome sequencing and assembly Release 2.</title>
        <authorList>
            <person name="Gouzy J."/>
            <person name="Langlade N."/>
            <person name="Munos S."/>
        </authorList>
    </citation>
    <scope>NUCLEOTIDE SEQUENCE</scope>
    <source>
        <tissue evidence="2">Leaves</tissue>
    </source>
</reference>
<feature type="region of interest" description="Disordered" evidence="1">
    <location>
        <begin position="209"/>
        <end position="274"/>
    </location>
</feature>
<name>A0A9K3NMU0_HELAN</name>
<feature type="compositionally biased region" description="Basic and acidic residues" evidence="1">
    <location>
        <begin position="260"/>
        <end position="274"/>
    </location>
</feature>
<reference evidence="2" key="1">
    <citation type="journal article" date="2017" name="Nature">
        <title>The sunflower genome provides insights into oil metabolism, flowering and Asterid evolution.</title>
        <authorList>
            <person name="Badouin H."/>
            <person name="Gouzy J."/>
            <person name="Grassa C.J."/>
            <person name="Murat F."/>
            <person name="Staton S.E."/>
            <person name="Cottret L."/>
            <person name="Lelandais-Briere C."/>
            <person name="Owens G.L."/>
            <person name="Carrere S."/>
            <person name="Mayjonade B."/>
            <person name="Legrand L."/>
            <person name="Gill N."/>
            <person name="Kane N.C."/>
            <person name="Bowers J.E."/>
            <person name="Hubner S."/>
            <person name="Bellec A."/>
            <person name="Berard A."/>
            <person name="Berges H."/>
            <person name="Blanchet N."/>
            <person name="Boniface M.C."/>
            <person name="Brunel D."/>
            <person name="Catrice O."/>
            <person name="Chaidir N."/>
            <person name="Claudel C."/>
            <person name="Donnadieu C."/>
            <person name="Faraut T."/>
            <person name="Fievet G."/>
            <person name="Helmstetter N."/>
            <person name="King M."/>
            <person name="Knapp S.J."/>
            <person name="Lai Z."/>
            <person name="Le Paslier M.C."/>
            <person name="Lippi Y."/>
            <person name="Lorenzon L."/>
            <person name="Mandel J.R."/>
            <person name="Marage G."/>
            <person name="Marchand G."/>
            <person name="Marquand E."/>
            <person name="Bret-Mestries E."/>
            <person name="Morien E."/>
            <person name="Nambeesan S."/>
            <person name="Nguyen T."/>
            <person name="Pegot-Espagnet P."/>
            <person name="Pouilly N."/>
            <person name="Raftis F."/>
            <person name="Sallet E."/>
            <person name="Schiex T."/>
            <person name="Thomas J."/>
            <person name="Vandecasteele C."/>
            <person name="Vares D."/>
            <person name="Vear F."/>
            <person name="Vautrin S."/>
            <person name="Crespi M."/>
            <person name="Mangin B."/>
            <person name="Burke J.M."/>
            <person name="Salse J."/>
            <person name="Munos S."/>
            <person name="Vincourt P."/>
            <person name="Rieseberg L.H."/>
            <person name="Langlade N.B."/>
        </authorList>
    </citation>
    <scope>NUCLEOTIDE SEQUENCE</scope>
    <source>
        <tissue evidence="2">Leaves</tissue>
    </source>
</reference>
<dbReference type="EMBL" id="MNCJ02000320">
    <property type="protein sequence ID" value="KAF5806091.1"/>
    <property type="molecule type" value="Genomic_DNA"/>
</dbReference>
<feature type="compositionally biased region" description="Polar residues" evidence="1">
    <location>
        <begin position="222"/>
        <end position="252"/>
    </location>
</feature>
<dbReference type="AlphaFoldDB" id="A0A9K3NMU0"/>
<comment type="caution">
    <text evidence="2">The sequence shown here is derived from an EMBL/GenBank/DDBJ whole genome shotgun (WGS) entry which is preliminary data.</text>
</comment>
<evidence type="ECO:0000256" key="1">
    <source>
        <dbReference type="SAM" id="MobiDB-lite"/>
    </source>
</evidence>
<evidence type="ECO:0000313" key="3">
    <source>
        <dbReference type="Proteomes" id="UP000215914"/>
    </source>
</evidence>
<dbReference type="Gramene" id="mRNA:HanXRQr2_Chr05g0217261">
    <property type="protein sequence ID" value="CDS:HanXRQr2_Chr05g0217261.1"/>
    <property type="gene ID" value="HanXRQr2_Chr05g0217261"/>
</dbReference>
<proteinExistence type="predicted"/>